<dbReference type="InterPro" id="IPR056493">
    <property type="entry name" value="HVO_0513_N"/>
</dbReference>
<evidence type="ECO:0000256" key="2">
    <source>
        <dbReference type="ARBA" id="ARBA00023163"/>
    </source>
</evidence>
<evidence type="ECO:0000256" key="1">
    <source>
        <dbReference type="ARBA" id="ARBA00023015"/>
    </source>
</evidence>
<dbReference type="RefSeq" id="WP_274325746.1">
    <property type="nucleotide sequence ID" value="NZ_CP118158.1"/>
</dbReference>
<evidence type="ECO:0000313" key="6">
    <source>
        <dbReference type="Proteomes" id="UP001596432"/>
    </source>
</evidence>
<dbReference type="PANTHER" id="PTHR34236:SF1">
    <property type="entry name" value="DIMETHYL SULFOXIDE REDUCTASE TRANSCRIPTIONAL ACTIVATOR"/>
    <property type="match status" value="1"/>
</dbReference>
<name>A0ABD5Y346_9EURY</name>
<keyword evidence="1" id="KW-0805">Transcription regulation</keyword>
<evidence type="ECO:0000259" key="3">
    <source>
        <dbReference type="Pfam" id="PF04967"/>
    </source>
</evidence>
<keyword evidence="2" id="KW-0804">Transcription</keyword>
<evidence type="ECO:0000259" key="4">
    <source>
        <dbReference type="Pfam" id="PF24278"/>
    </source>
</evidence>
<dbReference type="AlphaFoldDB" id="A0ABD5Y346"/>
<protein>
    <submittedName>
        <fullName evidence="5">Helix-turn-helix domain-containing protein</fullName>
    </submittedName>
</protein>
<reference evidence="5 6" key="1">
    <citation type="journal article" date="2019" name="Int. J. Syst. Evol. Microbiol.">
        <title>The Global Catalogue of Microorganisms (GCM) 10K type strain sequencing project: providing services to taxonomists for standard genome sequencing and annotation.</title>
        <authorList>
            <consortium name="The Broad Institute Genomics Platform"/>
            <consortium name="The Broad Institute Genome Sequencing Center for Infectious Disease"/>
            <person name="Wu L."/>
            <person name="Ma J."/>
        </authorList>
    </citation>
    <scope>NUCLEOTIDE SEQUENCE [LARGE SCALE GENOMIC DNA]</scope>
    <source>
        <strain evidence="5 6">XZYJT29</strain>
    </source>
</reference>
<dbReference type="GeneID" id="78820457"/>
<sequence>MRQATFETTYPEEAAHPFHRRMMEGGPVSRAELLIWGPTAEVTTLTWFDAAPSAVEDVLAAVESTTRTHLVAADGGTYAFVRQTDYELPDPVMDLVAASRVVFVPPLGFEDSGVVRFDAVGESDALGEFYADLADLFPTELRRVRAFRQWSAPAALTDRRREALEVAVAVGYYDVPRSGSVADVAAELDCSPSTAGELLRRAESTVLTAFVGGSDRAAPPSR</sequence>
<feature type="domain" description="HVO-0513-like N-terminal" evidence="4">
    <location>
        <begin position="17"/>
        <end position="144"/>
    </location>
</feature>
<proteinExistence type="predicted"/>
<evidence type="ECO:0000313" key="5">
    <source>
        <dbReference type="EMBL" id="MFC7140179.1"/>
    </source>
</evidence>
<dbReference type="InterPro" id="IPR007050">
    <property type="entry name" value="HTH_bacterioopsin"/>
</dbReference>
<feature type="domain" description="HTH bat-type" evidence="3">
    <location>
        <begin position="156"/>
        <end position="207"/>
    </location>
</feature>
<keyword evidence="6" id="KW-1185">Reference proteome</keyword>
<comment type="caution">
    <text evidence="5">The sequence shown here is derived from an EMBL/GenBank/DDBJ whole genome shotgun (WGS) entry which is preliminary data.</text>
</comment>
<organism evidence="5 6">
    <name type="scientific">Halosimplex aquaticum</name>
    <dbReference type="NCBI Taxonomy" id="3026162"/>
    <lineage>
        <taxon>Archaea</taxon>
        <taxon>Methanobacteriati</taxon>
        <taxon>Methanobacteriota</taxon>
        <taxon>Stenosarchaea group</taxon>
        <taxon>Halobacteria</taxon>
        <taxon>Halobacteriales</taxon>
        <taxon>Haloarculaceae</taxon>
        <taxon>Halosimplex</taxon>
    </lineage>
</organism>
<gene>
    <name evidence="5" type="ORF">ACFQMA_10080</name>
</gene>
<accession>A0ABD5Y346</accession>
<dbReference type="Pfam" id="PF04967">
    <property type="entry name" value="HTH_10"/>
    <property type="match status" value="1"/>
</dbReference>
<dbReference type="EMBL" id="JBHTAS010000001">
    <property type="protein sequence ID" value="MFC7140179.1"/>
    <property type="molecule type" value="Genomic_DNA"/>
</dbReference>
<dbReference type="PANTHER" id="PTHR34236">
    <property type="entry name" value="DIMETHYL SULFOXIDE REDUCTASE TRANSCRIPTIONAL ACTIVATOR"/>
    <property type="match status" value="1"/>
</dbReference>
<dbReference type="Pfam" id="PF24278">
    <property type="entry name" value="HVO_0513_N"/>
    <property type="match status" value="1"/>
</dbReference>
<dbReference type="Proteomes" id="UP001596432">
    <property type="component" value="Unassembled WGS sequence"/>
</dbReference>